<gene>
    <name evidence="4" type="ORF">B0T14DRAFT_311211</name>
</gene>
<evidence type="ECO:0000256" key="1">
    <source>
        <dbReference type="ARBA" id="ARBA00006484"/>
    </source>
</evidence>
<keyword evidence="5" id="KW-1185">Reference proteome</keyword>
<comment type="caution">
    <text evidence="4">The sequence shown here is derived from an EMBL/GenBank/DDBJ whole genome shotgun (WGS) entry which is preliminary data.</text>
</comment>
<dbReference type="InterPro" id="IPR057571">
    <property type="entry name" value="SDR_PhqE-like"/>
</dbReference>
<evidence type="ECO:0000256" key="2">
    <source>
        <dbReference type="ARBA" id="ARBA00022857"/>
    </source>
</evidence>
<dbReference type="Pfam" id="PF23441">
    <property type="entry name" value="SDR"/>
    <property type="match status" value="1"/>
</dbReference>
<protein>
    <submittedName>
        <fullName evidence="4">Uncharacterized protein</fullName>
    </submittedName>
</protein>
<dbReference type="AlphaFoldDB" id="A0AA40BV02"/>
<evidence type="ECO:0000313" key="5">
    <source>
        <dbReference type="Proteomes" id="UP001175000"/>
    </source>
</evidence>
<accession>A0AA40BV02</accession>
<dbReference type="CDD" id="cd05233">
    <property type="entry name" value="SDR_c"/>
    <property type="match status" value="1"/>
</dbReference>
<keyword evidence="2" id="KW-0521">NADP</keyword>
<dbReference type="SUPFAM" id="SSF51735">
    <property type="entry name" value="NAD(P)-binding Rossmann-fold domains"/>
    <property type="match status" value="1"/>
</dbReference>
<reference evidence="4" key="1">
    <citation type="submission" date="2023-06" db="EMBL/GenBank/DDBJ databases">
        <title>Genome-scale phylogeny and comparative genomics of the fungal order Sordariales.</title>
        <authorList>
            <consortium name="Lawrence Berkeley National Laboratory"/>
            <person name="Hensen N."/>
            <person name="Bonometti L."/>
            <person name="Westerberg I."/>
            <person name="Brannstrom I.O."/>
            <person name="Guillou S."/>
            <person name="Cros-Aarteil S."/>
            <person name="Calhoun S."/>
            <person name="Haridas S."/>
            <person name="Kuo A."/>
            <person name="Mondo S."/>
            <person name="Pangilinan J."/>
            <person name="Riley R."/>
            <person name="Labutti K."/>
            <person name="Andreopoulos B."/>
            <person name="Lipzen A."/>
            <person name="Chen C."/>
            <person name="Yanf M."/>
            <person name="Daum C."/>
            <person name="Ng V."/>
            <person name="Clum A."/>
            <person name="Steindorff A."/>
            <person name="Ohm R."/>
            <person name="Martin F."/>
            <person name="Silar P."/>
            <person name="Natvig D."/>
            <person name="Lalanne C."/>
            <person name="Gautier V."/>
            <person name="Ament-Velasquez S.L."/>
            <person name="Kruys A."/>
            <person name="Hutchinson M.I."/>
            <person name="Powell A.J."/>
            <person name="Barry K."/>
            <person name="Miller A.N."/>
            <person name="Grigoriev I.V."/>
            <person name="Debuchy R."/>
            <person name="Gladieux P."/>
            <person name="Thoren M.H."/>
            <person name="Johannesson H."/>
        </authorList>
    </citation>
    <scope>NUCLEOTIDE SEQUENCE</scope>
    <source>
        <strain evidence="4">CBS 606.72</strain>
    </source>
</reference>
<dbReference type="PANTHER" id="PTHR43477:SF1">
    <property type="entry name" value="DIHYDROANTICAPSIN 7-DEHYDROGENASE"/>
    <property type="match status" value="1"/>
</dbReference>
<dbReference type="Proteomes" id="UP001175000">
    <property type="component" value="Unassembled WGS sequence"/>
</dbReference>
<dbReference type="PANTHER" id="PTHR43477">
    <property type="entry name" value="DIHYDROANTICAPSIN 7-DEHYDROGENASE"/>
    <property type="match status" value="1"/>
</dbReference>
<dbReference type="PRINTS" id="PR00081">
    <property type="entry name" value="GDHRDH"/>
</dbReference>
<dbReference type="Gene3D" id="3.40.50.720">
    <property type="entry name" value="NAD(P)-binding Rossmann-like Domain"/>
    <property type="match status" value="1"/>
</dbReference>
<dbReference type="InterPro" id="IPR036291">
    <property type="entry name" value="NAD(P)-bd_dom_sf"/>
</dbReference>
<comment type="similarity">
    <text evidence="1">Belongs to the short-chain dehydrogenases/reductases (SDR) family.</text>
</comment>
<sequence length="270" mass="28619">MTTPYSYTTKLASKRVLILGGTSGVGFGVAQAALQFGASVIISSSNPSKITRSLDRLRTGHPTLAAGQTITGTPCDLSNPSTLESNLIALLNFATDSNTAKINHVVFTAGDAINNIPLSEVTPESITRQSTIRFHAAVILAKLLPKYMPLEAESSITFTGGTNTDKPMPGWSVMAAVGSAVEGLTRGLAVDLKPVRVNTVSLGAVVTELFDGFLGGDEKVKEMVLERMRKATLVGEMGRVEDVVEAYLYLMRDRFVTGTVVKTNGGRILA</sequence>
<name>A0AA40BV02_9PEZI</name>
<dbReference type="GO" id="GO:0016491">
    <property type="term" value="F:oxidoreductase activity"/>
    <property type="evidence" value="ECO:0007669"/>
    <property type="project" value="UniProtKB-KW"/>
</dbReference>
<dbReference type="EMBL" id="JAULSU010000006">
    <property type="protein sequence ID" value="KAK0614570.1"/>
    <property type="molecule type" value="Genomic_DNA"/>
</dbReference>
<organism evidence="4 5">
    <name type="scientific">Immersiella caudata</name>
    <dbReference type="NCBI Taxonomy" id="314043"/>
    <lineage>
        <taxon>Eukaryota</taxon>
        <taxon>Fungi</taxon>
        <taxon>Dikarya</taxon>
        <taxon>Ascomycota</taxon>
        <taxon>Pezizomycotina</taxon>
        <taxon>Sordariomycetes</taxon>
        <taxon>Sordariomycetidae</taxon>
        <taxon>Sordariales</taxon>
        <taxon>Lasiosphaeriaceae</taxon>
        <taxon>Immersiella</taxon>
    </lineage>
</organism>
<dbReference type="InterPro" id="IPR051122">
    <property type="entry name" value="SDR_DHRS6-like"/>
</dbReference>
<evidence type="ECO:0000313" key="4">
    <source>
        <dbReference type="EMBL" id="KAK0614570.1"/>
    </source>
</evidence>
<proteinExistence type="inferred from homology"/>
<evidence type="ECO:0000256" key="3">
    <source>
        <dbReference type="ARBA" id="ARBA00023002"/>
    </source>
</evidence>
<dbReference type="InterPro" id="IPR002347">
    <property type="entry name" value="SDR_fam"/>
</dbReference>
<keyword evidence="3" id="KW-0560">Oxidoreductase</keyword>